<dbReference type="InterPro" id="IPR011051">
    <property type="entry name" value="RmlC_Cupin_sf"/>
</dbReference>
<dbReference type="InterPro" id="IPR050204">
    <property type="entry name" value="AraC_XylS_family_regulators"/>
</dbReference>
<dbReference type="PROSITE" id="PS01124">
    <property type="entry name" value="HTH_ARAC_FAMILY_2"/>
    <property type="match status" value="1"/>
</dbReference>
<dbReference type="RefSeq" id="WP_188861824.1">
    <property type="nucleotide sequence ID" value="NZ_BMLT01000009.1"/>
</dbReference>
<keyword evidence="2" id="KW-0238">DNA-binding</keyword>
<evidence type="ECO:0000256" key="2">
    <source>
        <dbReference type="ARBA" id="ARBA00023125"/>
    </source>
</evidence>
<name>A0A917ZLS3_9GAMM</name>
<dbReference type="PANTHER" id="PTHR46796:SF10">
    <property type="entry name" value="TRANSCRIPTIONAL ACTIVATOR FEAR"/>
    <property type="match status" value="1"/>
</dbReference>
<keyword evidence="3" id="KW-0804">Transcription</keyword>
<protein>
    <submittedName>
        <fullName evidence="5">AraC family transcriptional regulator</fullName>
    </submittedName>
</protein>
<comment type="caution">
    <text evidence="5">The sequence shown here is derived from an EMBL/GenBank/DDBJ whole genome shotgun (WGS) entry which is preliminary data.</text>
</comment>
<dbReference type="InterPro" id="IPR018060">
    <property type="entry name" value="HTH_AraC"/>
</dbReference>
<keyword evidence="1" id="KW-0805">Transcription regulation</keyword>
<dbReference type="SUPFAM" id="SSF51182">
    <property type="entry name" value="RmlC-like cupins"/>
    <property type="match status" value="1"/>
</dbReference>
<dbReference type="InterPro" id="IPR009057">
    <property type="entry name" value="Homeodomain-like_sf"/>
</dbReference>
<evidence type="ECO:0000256" key="1">
    <source>
        <dbReference type="ARBA" id="ARBA00023015"/>
    </source>
</evidence>
<dbReference type="Pfam" id="PF14525">
    <property type="entry name" value="AraC_binding_2"/>
    <property type="match status" value="1"/>
</dbReference>
<evidence type="ECO:0000259" key="4">
    <source>
        <dbReference type="PROSITE" id="PS01124"/>
    </source>
</evidence>
<dbReference type="InterPro" id="IPR020449">
    <property type="entry name" value="Tscrpt_reg_AraC-type_HTH"/>
</dbReference>
<evidence type="ECO:0000256" key="3">
    <source>
        <dbReference type="ARBA" id="ARBA00023163"/>
    </source>
</evidence>
<dbReference type="AlphaFoldDB" id="A0A917ZLS3"/>
<dbReference type="PANTHER" id="PTHR46796">
    <property type="entry name" value="HTH-TYPE TRANSCRIPTIONAL ACTIVATOR RHAS-RELATED"/>
    <property type="match status" value="1"/>
</dbReference>
<dbReference type="InterPro" id="IPR014710">
    <property type="entry name" value="RmlC-like_jellyroll"/>
</dbReference>
<sequence length="240" mass="27126">MSYANLTLDLRSYDRETRRHHHDYHQLVLPVAGELEMSIAGREGQVASTRAAIVAAGEDHAFASSSDNRFIVADIPQALAPELERLPAFIPLDAALSQYVAFLQTELERAPAASHGRRQMLLLLIQLLTERYGADLRIDRRVQAARAWIDGHLDVSLTLEQLAGIAHLSARRLSALFKDCFGMTPQQYQLERRMQEAWALLETSDLSVQRIAERVGYGNLAAFSDRFRRHFGKSPRQVRH</sequence>
<dbReference type="EMBL" id="BMLT01000009">
    <property type="protein sequence ID" value="GGO85497.1"/>
    <property type="molecule type" value="Genomic_DNA"/>
</dbReference>
<dbReference type="GO" id="GO:0003700">
    <property type="term" value="F:DNA-binding transcription factor activity"/>
    <property type="evidence" value="ECO:0007669"/>
    <property type="project" value="InterPro"/>
</dbReference>
<gene>
    <name evidence="5" type="ORF">GCM10011348_34170</name>
</gene>
<dbReference type="Gene3D" id="1.10.10.60">
    <property type="entry name" value="Homeodomain-like"/>
    <property type="match status" value="1"/>
</dbReference>
<dbReference type="Gene3D" id="2.60.120.10">
    <property type="entry name" value="Jelly Rolls"/>
    <property type="match status" value="1"/>
</dbReference>
<organism evidence="5 6">
    <name type="scientific">Marinobacterium nitratireducens</name>
    <dbReference type="NCBI Taxonomy" id="518897"/>
    <lineage>
        <taxon>Bacteria</taxon>
        <taxon>Pseudomonadati</taxon>
        <taxon>Pseudomonadota</taxon>
        <taxon>Gammaproteobacteria</taxon>
        <taxon>Oceanospirillales</taxon>
        <taxon>Oceanospirillaceae</taxon>
        <taxon>Marinobacterium</taxon>
    </lineage>
</organism>
<reference evidence="5 6" key="1">
    <citation type="journal article" date="2014" name="Int. J. Syst. Evol. Microbiol.">
        <title>Complete genome sequence of Corynebacterium casei LMG S-19264T (=DSM 44701T), isolated from a smear-ripened cheese.</title>
        <authorList>
            <consortium name="US DOE Joint Genome Institute (JGI-PGF)"/>
            <person name="Walter F."/>
            <person name="Albersmeier A."/>
            <person name="Kalinowski J."/>
            <person name="Ruckert C."/>
        </authorList>
    </citation>
    <scope>NUCLEOTIDE SEQUENCE [LARGE SCALE GENOMIC DNA]</scope>
    <source>
        <strain evidence="5 6">CGMCC 1.7286</strain>
    </source>
</reference>
<dbReference type="InterPro" id="IPR035418">
    <property type="entry name" value="AraC-bd_2"/>
</dbReference>
<keyword evidence="6" id="KW-1185">Reference proteome</keyword>
<dbReference type="GO" id="GO:0043565">
    <property type="term" value="F:sequence-specific DNA binding"/>
    <property type="evidence" value="ECO:0007669"/>
    <property type="project" value="InterPro"/>
</dbReference>
<dbReference type="SMART" id="SM00342">
    <property type="entry name" value="HTH_ARAC"/>
    <property type="match status" value="1"/>
</dbReference>
<proteinExistence type="predicted"/>
<evidence type="ECO:0000313" key="6">
    <source>
        <dbReference type="Proteomes" id="UP000599578"/>
    </source>
</evidence>
<dbReference type="SUPFAM" id="SSF46689">
    <property type="entry name" value="Homeodomain-like"/>
    <property type="match status" value="2"/>
</dbReference>
<dbReference type="Pfam" id="PF12833">
    <property type="entry name" value="HTH_18"/>
    <property type="match status" value="1"/>
</dbReference>
<evidence type="ECO:0000313" key="5">
    <source>
        <dbReference type="EMBL" id="GGO85497.1"/>
    </source>
</evidence>
<dbReference type="PRINTS" id="PR00032">
    <property type="entry name" value="HTHARAC"/>
</dbReference>
<dbReference type="Proteomes" id="UP000599578">
    <property type="component" value="Unassembled WGS sequence"/>
</dbReference>
<feature type="domain" description="HTH araC/xylS-type" evidence="4">
    <location>
        <begin position="143"/>
        <end position="240"/>
    </location>
</feature>
<accession>A0A917ZLS3</accession>